<evidence type="ECO:0000256" key="4">
    <source>
        <dbReference type="ARBA" id="ARBA00022763"/>
    </source>
</evidence>
<dbReference type="AlphaFoldDB" id="A0A8J8B256"/>
<gene>
    <name evidence="6 8" type="primary">dinB</name>
    <name evidence="8" type="ORF">KCX82_16245</name>
</gene>
<dbReference type="GO" id="GO:0003887">
    <property type="term" value="F:DNA-directed DNA polymerase activity"/>
    <property type="evidence" value="ECO:0007669"/>
    <property type="project" value="UniProtKB-UniRule"/>
</dbReference>
<comment type="caution">
    <text evidence="8">The sequence shown here is derived from an EMBL/GenBank/DDBJ whole genome shotgun (WGS) entry which is preliminary data.</text>
</comment>
<feature type="domain" description="UmuC" evidence="7">
    <location>
        <begin position="12"/>
        <end position="194"/>
    </location>
</feature>
<keyword evidence="6" id="KW-0238">DNA-binding</keyword>
<dbReference type="Proteomes" id="UP000675664">
    <property type="component" value="Unassembled WGS sequence"/>
</dbReference>
<dbReference type="GO" id="GO:0006281">
    <property type="term" value="P:DNA repair"/>
    <property type="evidence" value="ECO:0007669"/>
    <property type="project" value="UniProtKB-UniRule"/>
</dbReference>
<evidence type="ECO:0000256" key="3">
    <source>
        <dbReference type="ARBA" id="ARBA00022695"/>
    </source>
</evidence>
<feature type="site" description="Substrate discrimination" evidence="6">
    <location>
        <position position="21"/>
    </location>
</feature>
<dbReference type="PANTHER" id="PTHR11076:SF35">
    <property type="entry name" value="DNA REPAIR PROTEIN HOMOLOG YOBH"/>
    <property type="match status" value="1"/>
</dbReference>
<sequence>MFFSDGLTMRVILHCDLNNFYASVECLYNPAIRDKPVAVSGDIEQRHGIVLAKNYIAKKYGIQTGMALWQAKQLCRDIVFVPPNYDRYLKYSKMAKEIYCEYTDQVESFGLDECWLDITGSIKKFGSGEDVADKIRETIKFELGVTASIGVSFNKIFAKLGSDYKKPDATTVITEDNYKDIAWPLPAQDLLYVGPATKKKLNKLGILKIGDIARADPDFMRNLLGKNGYILWLFANGLDPSPVARISSEPVIKSIGNSTTTPRDLILDDDIRITMYVLCESVAARLREDHFVCSTVQITIRDNELFSYTRQGKLSLPSCNAEDIFEKAFYLYKTNHISKKPIRSLGVRACDLSEEKDVQLSFLPEIKRMQAQHNLESVIDTIRKRYGHHSIQRAIMLKDKELSDLDPKSDHIIHPISFFKN</sequence>
<accession>A0A8J8B256</accession>
<keyword evidence="5 6" id="KW-0239">DNA-directed DNA polymerase</keyword>
<dbReference type="Gene3D" id="3.30.1490.100">
    <property type="entry name" value="DNA polymerase, Y-family, little finger domain"/>
    <property type="match status" value="1"/>
</dbReference>
<reference evidence="8" key="1">
    <citation type="submission" date="2021-04" db="EMBL/GenBank/DDBJ databases">
        <title>Sinoanaerobacter chloroacetimidivorans sp. nov., an obligate anaerobic bacterium isolated from anaerobic sludge.</title>
        <authorList>
            <person name="Bao Y."/>
        </authorList>
    </citation>
    <scope>NUCLEOTIDE SEQUENCE</scope>
    <source>
        <strain evidence="8">BAD-6</strain>
    </source>
</reference>
<dbReference type="InterPro" id="IPR001126">
    <property type="entry name" value="UmuC"/>
</dbReference>
<dbReference type="Gene3D" id="3.40.1170.60">
    <property type="match status" value="1"/>
</dbReference>
<dbReference type="SUPFAM" id="SSF56672">
    <property type="entry name" value="DNA/RNA polymerases"/>
    <property type="match status" value="1"/>
</dbReference>
<keyword evidence="6" id="KW-0963">Cytoplasm</keyword>
<comment type="cofactor">
    <cofactor evidence="6">
        <name>Mg(2+)</name>
        <dbReference type="ChEBI" id="CHEBI:18420"/>
    </cofactor>
    <text evidence="6">Binds 2 magnesium ions per subunit.</text>
</comment>
<feature type="binding site" evidence="6">
    <location>
        <position position="16"/>
    </location>
    <ligand>
        <name>Mg(2+)</name>
        <dbReference type="ChEBI" id="CHEBI:18420"/>
    </ligand>
</feature>
<proteinExistence type="inferred from homology"/>
<keyword evidence="6" id="KW-0235">DNA replication</keyword>
<protein>
    <recommendedName>
        <fullName evidence="6">DNA polymerase IV</fullName>
        <shortName evidence="6">Pol IV</shortName>
        <ecNumber evidence="6">2.7.7.7</ecNumber>
    </recommendedName>
</protein>
<dbReference type="GO" id="GO:0009432">
    <property type="term" value="P:SOS response"/>
    <property type="evidence" value="ECO:0007669"/>
    <property type="project" value="TreeGrafter"/>
</dbReference>
<organism evidence="8 9">
    <name type="scientific">Sinanaerobacter chloroacetimidivorans</name>
    <dbReference type="NCBI Taxonomy" id="2818044"/>
    <lineage>
        <taxon>Bacteria</taxon>
        <taxon>Bacillati</taxon>
        <taxon>Bacillota</taxon>
        <taxon>Clostridia</taxon>
        <taxon>Peptostreptococcales</taxon>
        <taxon>Anaerovoracaceae</taxon>
        <taxon>Sinanaerobacter</taxon>
    </lineage>
</organism>
<comment type="catalytic activity">
    <reaction evidence="6">
        <text>DNA(n) + a 2'-deoxyribonucleoside 5'-triphosphate = DNA(n+1) + diphosphate</text>
        <dbReference type="Rhea" id="RHEA:22508"/>
        <dbReference type="Rhea" id="RHEA-COMP:17339"/>
        <dbReference type="Rhea" id="RHEA-COMP:17340"/>
        <dbReference type="ChEBI" id="CHEBI:33019"/>
        <dbReference type="ChEBI" id="CHEBI:61560"/>
        <dbReference type="ChEBI" id="CHEBI:173112"/>
        <dbReference type="EC" id="2.7.7.7"/>
    </reaction>
</comment>
<keyword evidence="2 6" id="KW-0515">Mutator protein</keyword>
<dbReference type="Gene3D" id="3.30.70.270">
    <property type="match status" value="1"/>
</dbReference>
<keyword evidence="6" id="KW-0460">Magnesium</keyword>
<keyword evidence="3 6" id="KW-0548">Nucleotidyltransferase</keyword>
<comment type="similarity">
    <text evidence="1 6">Belongs to the DNA polymerase type-Y family.</text>
</comment>
<evidence type="ECO:0000313" key="8">
    <source>
        <dbReference type="EMBL" id="MBR0599438.1"/>
    </source>
</evidence>
<keyword evidence="6 8" id="KW-0808">Transferase</keyword>
<dbReference type="Pfam" id="PF11799">
    <property type="entry name" value="IMS_C"/>
    <property type="match status" value="1"/>
</dbReference>
<dbReference type="InterPro" id="IPR017961">
    <property type="entry name" value="DNA_pol_Y-fam_little_finger"/>
</dbReference>
<dbReference type="EMBL" id="JAGSND010000013">
    <property type="protein sequence ID" value="MBR0599438.1"/>
    <property type="molecule type" value="Genomic_DNA"/>
</dbReference>
<dbReference type="GO" id="GO:0006261">
    <property type="term" value="P:DNA-templated DNA replication"/>
    <property type="evidence" value="ECO:0007669"/>
    <property type="project" value="UniProtKB-UniRule"/>
</dbReference>
<dbReference type="InterPro" id="IPR036775">
    <property type="entry name" value="DNA_pol_Y-fam_lit_finger_sf"/>
</dbReference>
<feature type="binding site" evidence="6">
    <location>
        <position position="112"/>
    </location>
    <ligand>
        <name>Mg(2+)</name>
        <dbReference type="ChEBI" id="CHEBI:18420"/>
    </ligand>
</feature>
<evidence type="ECO:0000256" key="1">
    <source>
        <dbReference type="ARBA" id="ARBA00010945"/>
    </source>
</evidence>
<keyword evidence="6" id="KW-0234">DNA repair</keyword>
<evidence type="ECO:0000259" key="7">
    <source>
        <dbReference type="PROSITE" id="PS50173"/>
    </source>
</evidence>
<comment type="subunit">
    <text evidence="6">Monomer.</text>
</comment>
<dbReference type="PROSITE" id="PS50173">
    <property type="entry name" value="UMUC"/>
    <property type="match status" value="1"/>
</dbReference>
<dbReference type="InterPro" id="IPR050116">
    <property type="entry name" value="DNA_polymerase-Y"/>
</dbReference>
<dbReference type="InterPro" id="IPR043502">
    <property type="entry name" value="DNA/RNA_pol_sf"/>
</dbReference>
<dbReference type="SUPFAM" id="SSF100879">
    <property type="entry name" value="Lesion bypass DNA polymerase (Y-family), little finger domain"/>
    <property type="match status" value="1"/>
</dbReference>
<dbReference type="HAMAP" id="MF_01113">
    <property type="entry name" value="DNApol_IV"/>
    <property type="match status" value="1"/>
</dbReference>
<dbReference type="EC" id="2.7.7.7" evidence="6"/>
<name>A0A8J8B256_9FIRM</name>
<evidence type="ECO:0000256" key="6">
    <source>
        <dbReference type="HAMAP-Rule" id="MF_01113"/>
    </source>
</evidence>
<dbReference type="PANTHER" id="PTHR11076">
    <property type="entry name" value="DNA REPAIR POLYMERASE UMUC / TRANSFERASE FAMILY MEMBER"/>
    <property type="match status" value="1"/>
</dbReference>
<keyword evidence="9" id="KW-1185">Reference proteome</keyword>
<feature type="active site" evidence="6">
    <location>
        <position position="113"/>
    </location>
</feature>
<dbReference type="NCBIfam" id="NF002677">
    <property type="entry name" value="PRK02406.1"/>
    <property type="match status" value="1"/>
</dbReference>
<evidence type="ECO:0000256" key="5">
    <source>
        <dbReference type="ARBA" id="ARBA00022932"/>
    </source>
</evidence>
<dbReference type="GO" id="GO:0005829">
    <property type="term" value="C:cytosol"/>
    <property type="evidence" value="ECO:0007669"/>
    <property type="project" value="TreeGrafter"/>
</dbReference>
<dbReference type="CDD" id="cd03586">
    <property type="entry name" value="PolY_Pol_IV_kappa"/>
    <property type="match status" value="1"/>
</dbReference>
<dbReference type="Pfam" id="PF00817">
    <property type="entry name" value="IMS"/>
    <property type="match status" value="1"/>
</dbReference>
<dbReference type="InterPro" id="IPR022880">
    <property type="entry name" value="DNApol_IV"/>
</dbReference>
<dbReference type="InterPro" id="IPR043128">
    <property type="entry name" value="Rev_trsase/Diguanyl_cyclase"/>
</dbReference>
<comment type="subcellular location">
    <subcellularLocation>
        <location evidence="6">Cytoplasm</location>
    </subcellularLocation>
</comment>
<dbReference type="GO" id="GO:0042276">
    <property type="term" value="P:error-prone translesion synthesis"/>
    <property type="evidence" value="ECO:0007669"/>
    <property type="project" value="TreeGrafter"/>
</dbReference>
<keyword evidence="6" id="KW-0479">Metal-binding</keyword>
<evidence type="ECO:0000313" key="9">
    <source>
        <dbReference type="Proteomes" id="UP000675664"/>
    </source>
</evidence>
<reference evidence="8" key="2">
    <citation type="submission" date="2021-04" db="EMBL/GenBank/DDBJ databases">
        <authorList>
            <person name="Liu J."/>
        </authorList>
    </citation>
    <scope>NUCLEOTIDE SEQUENCE</scope>
    <source>
        <strain evidence="8">BAD-6</strain>
    </source>
</reference>
<dbReference type="Gene3D" id="1.10.150.20">
    <property type="entry name" value="5' to 3' exonuclease, C-terminal subdomain"/>
    <property type="match status" value="1"/>
</dbReference>
<keyword evidence="4 6" id="KW-0227">DNA damage</keyword>
<dbReference type="GO" id="GO:0000287">
    <property type="term" value="F:magnesium ion binding"/>
    <property type="evidence" value="ECO:0007669"/>
    <property type="project" value="UniProtKB-UniRule"/>
</dbReference>
<evidence type="ECO:0000256" key="2">
    <source>
        <dbReference type="ARBA" id="ARBA00022457"/>
    </source>
</evidence>
<comment type="function">
    <text evidence="6">Poorly processive, error-prone DNA polymerase involved in untargeted mutagenesis. Copies undamaged DNA at stalled replication forks, which arise in vivo from mismatched or misaligned primer ends. These misaligned primers can be extended by PolIV. Exhibits no 3'-5' exonuclease (proofreading) activity. May be involved in translesional synthesis, in conjunction with the beta clamp from PolIII.</text>
</comment>
<dbReference type="GO" id="GO:0003684">
    <property type="term" value="F:damaged DNA binding"/>
    <property type="evidence" value="ECO:0007669"/>
    <property type="project" value="InterPro"/>
</dbReference>